<dbReference type="Pfam" id="PF00194">
    <property type="entry name" value="Carb_anhydrase"/>
    <property type="match status" value="1"/>
</dbReference>
<gene>
    <name evidence="13" type="ORF">XAT740_LOCUS39101</name>
</gene>
<feature type="transmembrane region" description="Helical" evidence="10">
    <location>
        <begin position="294"/>
        <end position="312"/>
    </location>
</feature>
<dbReference type="PANTHER" id="PTHR18952:SF141">
    <property type="entry name" value="CARBONIC ANHYDRASE"/>
    <property type="match status" value="1"/>
</dbReference>
<keyword evidence="5" id="KW-0272">Extracellular matrix</keyword>
<keyword evidence="10" id="KW-0812">Transmembrane</keyword>
<comment type="caution">
    <text evidence="13">The sequence shown here is derived from an EMBL/GenBank/DDBJ whole genome shotgun (WGS) entry which is preliminary data.</text>
</comment>
<name>A0A815SEU0_ADIRI</name>
<evidence type="ECO:0000259" key="12">
    <source>
        <dbReference type="PROSITE" id="PS51144"/>
    </source>
</evidence>
<accession>A0A815SEU0</accession>
<comment type="similarity">
    <text evidence="3">Belongs to the alpha-carbonic anhydrase family.</text>
</comment>
<evidence type="ECO:0000256" key="1">
    <source>
        <dbReference type="ARBA" id="ARBA00001947"/>
    </source>
</evidence>
<keyword evidence="7" id="KW-0862">Zinc</keyword>
<keyword evidence="10" id="KW-1133">Transmembrane helix</keyword>
<feature type="chain" id="PRO_5032814937" description="carbonic anhydrase" evidence="11">
    <location>
        <begin position="22"/>
        <end position="313"/>
    </location>
</feature>
<dbReference type="CDD" id="cd00326">
    <property type="entry name" value="alpha_CA"/>
    <property type="match status" value="1"/>
</dbReference>
<sequence>MYSMISLIVVMLIVLSQSVAADEWNYNEEGPDVWSDLYPACDGSSQSPIDVDTQTTSYLSFTRFQFNPGYNIAQNFTLKNTGHTIQATYTGNDPSTIAFVGGGLAGSYQFVNFHLHWGENYKSGSEHQVNGHKYTAEFHLVHRNSVTGQFAALGMFIQTVKQTNTTHEKRRKRDSSTNETLTPSDWIKFLVESSKLNLVNDTVTLSLNLASLFTEDTENYWRYSGSFTTPPCTEGVIWTVFKTPILLDDSYFSALRHLISTRYYRGPQRLHGRTVYRSYPYEDSIGAADSIFCFTSRLHIFFFFVIFLYIHFY</sequence>
<keyword evidence="14" id="KW-1185">Reference proteome</keyword>
<keyword evidence="10" id="KW-0472">Membrane</keyword>
<evidence type="ECO:0000256" key="8">
    <source>
        <dbReference type="ARBA" id="ARBA00023239"/>
    </source>
</evidence>
<feature type="signal peptide" evidence="11">
    <location>
        <begin position="1"/>
        <end position="21"/>
    </location>
</feature>
<organism evidence="13 14">
    <name type="scientific">Adineta ricciae</name>
    <name type="common">Rotifer</name>
    <dbReference type="NCBI Taxonomy" id="249248"/>
    <lineage>
        <taxon>Eukaryota</taxon>
        <taxon>Metazoa</taxon>
        <taxon>Spiralia</taxon>
        <taxon>Gnathifera</taxon>
        <taxon>Rotifera</taxon>
        <taxon>Eurotatoria</taxon>
        <taxon>Bdelloidea</taxon>
        <taxon>Adinetida</taxon>
        <taxon>Adinetidae</taxon>
        <taxon>Adineta</taxon>
    </lineage>
</organism>
<evidence type="ECO:0000256" key="6">
    <source>
        <dbReference type="ARBA" id="ARBA00022723"/>
    </source>
</evidence>
<keyword evidence="6" id="KW-0479">Metal-binding</keyword>
<dbReference type="PANTHER" id="PTHR18952">
    <property type="entry name" value="CARBONIC ANHYDRASE"/>
    <property type="match status" value="1"/>
</dbReference>
<dbReference type="AlphaFoldDB" id="A0A815SEU0"/>
<dbReference type="PROSITE" id="PS51144">
    <property type="entry name" value="ALPHA_CA_2"/>
    <property type="match status" value="1"/>
</dbReference>
<keyword evidence="8" id="KW-0456">Lyase</keyword>
<evidence type="ECO:0000256" key="3">
    <source>
        <dbReference type="ARBA" id="ARBA00010718"/>
    </source>
</evidence>
<dbReference type="GO" id="GO:0008270">
    <property type="term" value="F:zinc ion binding"/>
    <property type="evidence" value="ECO:0007669"/>
    <property type="project" value="InterPro"/>
</dbReference>
<dbReference type="Proteomes" id="UP000663828">
    <property type="component" value="Unassembled WGS sequence"/>
</dbReference>
<dbReference type="EC" id="4.2.1.1" evidence="4"/>
<dbReference type="InterPro" id="IPR036398">
    <property type="entry name" value="CA_dom_sf"/>
</dbReference>
<evidence type="ECO:0000256" key="7">
    <source>
        <dbReference type="ARBA" id="ARBA00022833"/>
    </source>
</evidence>
<evidence type="ECO:0000256" key="10">
    <source>
        <dbReference type="SAM" id="Phobius"/>
    </source>
</evidence>
<evidence type="ECO:0000256" key="4">
    <source>
        <dbReference type="ARBA" id="ARBA00012925"/>
    </source>
</evidence>
<dbReference type="InterPro" id="IPR023561">
    <property type="entry name" value="Carbonic_anhydrase_a-class"/>
</dbReference>
<dbReference type="GO" id="GO:0004089">
    <property type="term" value="F:carbonate dehydratase activity"/>
    <property type="evidence" value="ECO:0007669"/>
    <property type="project" value="UniProtKB-EC"/>
</dbReference>
<reference evidence="13" key="1">
    <citation type="submission" date="2021-02" db="EMBL/GenBank/DDBJ databases">
        <authorList>
            <person name="Nowell W R."/>
        </authorList>
    </citation>
    <scope>NUCLEOTIDE SEQUENCE</scope>
</reference>
<keyword evidence="11" id="KW-0732">Signal</keyword>
<evidence type="ECO:0000256" key="9">
    <source>
        <dbReference type="ARBA" id="ARBA00048348"/>
    </source>
</evidence>
<evidence type="ECO:0000256" key="11">
    <source>
        <dbReference type="SAM" id="SignalP"/>
    </source>
</evidence>
<dbReference type="GO" id="GO:0005737">
    <property type="term" value="C:cytoplasm"/>
    <property type="evidence" value="ECO:0007669"/>
    <property type="project" value="TreeGrafter"/>
</dbReference>
<evidence type="ECO:0000313" key="14">
    <source>
        <dbReference type="Proteomes" id="UP000663828"/>
    </source>
</evidence>
<feature type="domain" description="Alpha-carbonic anhydrase" evidence="12">
    <location>
        <begin position="22"/>
        <end position="279"/>
    </location>
</feature>
<dbReference type="InterPro" id="IPR001148">
    <property type="entry name" value="CA_dom"/>
</dbReference>
<comment type="catalytic activity">
    <reaction evidence="9">
        <text>hydrogencarbonate + H(+) = CO2 + H2O</text>
        <dbReference type="Rhea" id="RHEA:10748"/>
        <dbReference type="ChEBI" id="CHEBI:15377"/>
        <dbReference type="ChEBI" id="CHEBI:15378"/>
        <dbReference type="ChEBI" id="CHEBI:16526"/>
        <dbReference type="ChEBI" id="CHEBI:17544"/>
        <dbReference type="EC" id="4.2.1.1"/>
    </reaction>
</comment>
<dbReference type="SUPFAM" id="SSF51069">
    <property type="entry name" value="Carbonic anhydrase"/>
    <property type="match status" value="1"/>
</dbReference>
<dbReference type="Gene3D" id="3.10.200.10">
    <property type="entry name" value="Alpha carbonic anhydrase"/>
    <property type="match status" value="1"/>
</dbReference>
<comment type="cofactor">
    <cofactor evidence="1">
        <name>Zn(2+)</name>
        <dbReference type="ChEBI" id="CHEBI:29105"/>
    </cofactor>
</comment>
<dbReference type="SMART" id="SM01057">
    <property type="entry name" value="Carb_anhydrase"/>
    <property type="match status" value="1"/>
</dbReference>
<proteinExistence type="inferred from homology"/>
<protein>
    <recommendedName>
        <fullName evidence="4">carbonic anhydrase</fullName>
        <ecNumber evidence="4">4.2.1.1</ecNumber>
    </recommendedName>
</protein>
<evidence type="ECO:0000256" key="2">
    <source>
        <dbReference type="ARBA" id="ARBA00004498"/>
    </source>
</evidence>
<evidence type="ECO:0000256" key="5">
    <source>
        <dbReference type="ARBA" id="ARBA00022530"/>
    </source>
</evidence>
<evidence type="ECO:0000313" key="13">
    <source>
        <dbReference type="EMBL" id="CAF1491287.1"/>
    </source>
</evidence>
<dbReference type="EMBL" id="CAJNOR010004294">
    <property type="protein sequence ID" value="CAF1491287.1"/>
    <property type="molecule type" value="Genomic_DNA"/>
</dbReference>
<keyword evidence="5" id="KW-0964">Secreted</keyword>
<comment type="subcellular location">
    <subcellularLocation>
        <location evidence="2">Secreted</location>
        <location evidence="2">Extracellular space</location>
        <location evidence="2">Extracellular matrix</location>
    </subcellularLocation>
</comment>